<keyword evidence="2" id="KW-1185">Reference proteome</keyword>
<accession>A0ABT8CR48</accession>
<gene>
    <name evidence="1" type="ORF">QW060_07525</name>
</gene>
<protein>
    <submittedName>
        <fullName evidence="1">Uncharacterized protein</fullName>
    </submittedName>
</protein>
<comment type="caution">
    <text evidence="1">The sequence shown here is derived from an EMBL/GenBank/DDBJ whole genome shotgun (WGS) entry which is preliminary data.</text>
</comment>
<sequence length="84" mass="10143">MVNMLWKSIFGNSINQNENMKNTVTLLLILYISFGFSQDKELYRMAFADKNNFNYLNFYDDTTLDRMDTNKSFKNYQKITFFYV</sequence>
<dbReference type="EMBL" id="JAUFQU010000001">
    <property type="protein sequence ID" value="MDN3706983.1"/>
    <property type="molecule type" value="Genomic_DNA"/>
</dbReference>
<dbReference type="RefSeq" id="WP_290363029.1">
    <property type="nucleotide sequence ID" value="NZ_JAUFQU010000001.1"/>
</dbReference>
<organism evidence="1 2">
    <name type="scientific">Paenimyroides ceti</name>
    <dbReference type="NCBI Taxonomy" id="395087"/>
    <lineage>
        <taxon>Bacteria</taxon>
        <taxon>Pseudomonadati</taxon>
        <taxon>Bacteroidota</taxon>
        <taxon>Flavobacteriia</taxon>
        <taxon>Flavobacteriales</taxon>
        <taxon>Flavobacteriaceae</taxon>
        <taxon>Paenimyroides</taxon>
    </lineage>
</organism>
<evidence type="ECO:0000313" key="1">
    <source>
        <dbReference type="EMBL" id="MDN3706983.1"/>
    </source>
</evidence>
<dbReference type="Proteomes" id="UP001242368">
    <property type="component" value="Unassembled WGS sequence"/>
</dbReference>
<evidence type="ECO:0000313" key="2">
    <source>
        <dbReference type="Proteomes" id="UP001242368"/>
    </source>
</evidence>
<proteinExistence type="predicted"/>
<name>A0ABT8CR48_9FLAO</name>
<reference evidence="2" key="1">
    <citation type="journal article" date="2019" name="Int. J. Syst. Evol. Microbiol.">
        <title>The Global Catalogue of Microorganisms (GCM) 10K type strain sequencing project: providing services to taxonomists for standard genome sequencing and annotation.</title>
        <authorList>
            <consortium name="The Broad Institute Genomics Platform"/>
            <consortium name="The Broad Institute Genome Sequencing Center for Infectious Disease"/>
            <person name="Wu L."/>
            <person name="Ma J."/>
        </authorList>
    </citation>
    <scope>NUCLEOTIDE SEQUENCE [LARGE SCALE GENOMIC DNA]</scope>
    <source>
        <strain evidence="2">CECT 7184</strain>
    </source>
</reference>